<dbReference type="EMBL" id="VIRS01000014">
    <property type="protein sequence ID" value="TQS43210.1"/>
    <property type="molecule type" value="Genomic_DNA"/>
</dbReference>
<comment type="similarity">
    <text evidence="4">Belongs to the MqnA/MqnD family. MqnD subfamily.</text>
</comment>
<dbReference type="UniPathway" id="UPA00079"/>
<sequence>MTMRMAFSPCPNDTFVFDAMVHGRIPGTPPVEVDFADVDVTNGAAERGEYDLVKVSYAALPWLLDQYTLLPCGGALGRGCGPLVLTRGSDSVAGKVVAVPGDRTTAYLLFRLWSADEPPAEVVVRPFHEIMPAVAAGEIDAGLVIHEARFTYQRYGLHSAKDLGDWWESTTGLPIPLGAILARKDLASRVGITPAEAARLVRASVEAAWADPSLSREYVLAHAQEMEDDVVDQHIGLYVNEFTRDLGDDGYAAVDALLGRAAEAGLVPRVTIPRLASV</sequence>
<evidence type="ECO:0000256" key="4">
    <source>
        <dbReference type="HAMAP-Rule" id="MF_00996"/>
    </source>
</evidence>
<evidence type="ECO:0000256" key="1">
    <source>
        <dbReference type="ARBA" id="ARBA00004863"/>
    </source>
</evidence>
<organism evidence="5 6">
    <name type="scientific">Cryptosporangium phraense</name>
    <dbReference type="NCBI Taxonomy" id="2593070"/>
    <lineage>
        <taxon>Bacteria</taxon>
        <taxon>Bacillati</taxon>
        <taxon>Actinomycetota</taxon>
        <taxon>Actinomycetes</taxon>
        <taxon>Cryptosporangiales</taxon>
        <taxon>Cryptosporangiaceae</taxon>
        <taxon>Cryptosporangium</taxon>
    </lineage>
</organism>
<reference evidence="5 6" key="1">
    <citation type="submission" date="2019-07" db="EMBL/GenBank/DDBJ databases">
        <title>Cryptosporangium phraense sp. nov., isolated from plant litter.</title>
        <authorList>
            <person name="Suriyachadkun C."/>
        </authorList>
    </citation>
    <scope>NUCLEOTIDE SEQUENCE [LARGE SCALE GENOMIC DNA]</scope>
    <source>
        <strain evidence="5 6">A-T 5661</strain>
    </source>
</reference>
<dbReference type="EC" id="4.1.99.29" evidence="4"/>
<evidence type="ECO:0000256" key="3">
    <source>
        <dbReference type="ARBA" id="ARBA00023239"/>
    </source>
</evidence>
<comment type="caution">
    <text evidence="5">The sequence shown here is derived from an EMBL/GenBank/DDBJ whole genome shotgun (WGS) entry which is preliminary data.</text>
</comment>
<dbReference type="AlphaFoldDB" id="A0A545APJ4"/>
<dbReference type="PANTHER" id="PTHR37167:SF1">
    <property type="entry name" value="1,4-DIHYDROXY-6-NAPHTOATE SYNTHASE"/>
    <property type="match status" value="1"/>
</dbReference>
<comment type="pathway">
    <text evidence="1 4">Quinol/quinone metabolism; menaquinone biosynthesis.</text>
</comment>
<comment type="function">
    <text evidence="4">Catalyzes the conversion of cyclic dehypoxanthine futalosine (cyclic DHFL) into 1,4-dihydroxy-6-naphthoate, a step in the biosynthesis of menaquinone (MK, vitamin K2).</text>
</comment>
<dbReference type="Gene3D" id="3.40.190.10">
    <property type="entry name" value="Periplasmic binding protein-like II"/>
    <property type="match status" value="2"/>
</dbReference>
<dbReference type="RefSeq" id="WP_142706295.1">
    <property type="nucleotide sequence ID" value="NZ_VIRS01000014.1"/>
</dbReference>
<feature type="active site" description="Proton acceptor" evidence="4">
    <location>
        <position position="146"/>
    </location>
</feature>
<protein>
    <recommendedName>
        <fullName evidence="4">1,4-dihydroxy-6-naphtoate synthase</fullName>
        <ecNumber evidence="4">4.1.99.29</ecNumber>
    </recommendedName>
    <alternativeName>
        <fullName evidence="4">Menaquinone biosynthetic enzyme MqnD</fullName>
    </alternativeName>
</protein>
<dbReference type="InterPro" id="IPR003773">
    <property type="entry name" value="Menaquinone_biosynth"/>
</dbReference>
<accession>A0A545APJ4</accession>
<feature type="binding site" evidence="4">
    <location>
        <begin position="54"/>
        <end position="56"/>
    </location>
    <ligand>
        <name>substrate</name>
    </ligand>
</feature>
<dbReference type="GO" id="GO:0016830">
    <property type="term" value="F:carbon-carbon lyase activity"/>
    <property type="evidence" value="ECO:0007669"/>
    <property type="project" value="UniProtKB-UniRule"/>
</dbReference>
<dbReference type="OrthoDB" id="9809439at2"/>
<dbReference type="InParanoid" id="A0A545APJ4"/>
<dbReference type="Proteomes" id="UP000317982">
    <property type="component" value="Unassembled WGS sequence"/>
</dbReference>
<evidence type="ECO:0000256" key="2">
    <source>
        <dbReference type="ARBA" id="ARBA00022428"/>
    </source>
</evidence>
<comment type="catalytic activity">
    <reaction evidence="4">
        <text>cyclic dehypoxanthinylfutalosinate = 1,4-dihydroxy-6-naphthoate + dihydroxyacetone</text>
        <dbReference type="Rhea" id="RHEA:33087"/>
        <dbReference type="ChEBI" id="CHEBI:16016"/>
        <dbReference type="ChEBI" id="CHEBI:64254"/>
        <dbReference type="ChEBI" id="CHEBI:64270"/>
        <dbReference type="EC" id="4.1.99.29"/>
    </reaction>
</comment>
<evidence type="ECO:0000313" key="6">
    <source>
        <dbReference type="Proteomes" id="UP000317982"/>
    </source>
</evidence>
<gene>
    <name evidence="4" type="primary">mqnD</name>
    <name evidence="5" type="ORF">FL583_20410</name>
</gene>
<evidence type="ECO:0000313" key="5">
    <source>
        <dbReference type="EMBL" id="TQS43210.1"/>
    </source>
</evidence>
<name>A0A545APJ4_9ACTN</name>
<dbReference type="SUPFAM" id="SSF53850">
    <property type="entry name" value="Periplasmic binding protein-like II"/>
    <property type="match status" value="1"/>
</dbReference>
<keyword evidence="6" id="KW-1185">Reference proteome</keyword>
<keyword evidence="3 4" id="KW-0456">Lyase</keyword>
<dbReference type="Pfam" id="PF02621">
    <property type="entry name" value="VitK2_biosynth"/>
    <property type="match status" value="1"/>
</dbReference>
<dbReference type="CDD" id="cd13635">
    <property type="entry name" value="PBP2_Ttha1568_Mqnd"/>
    <property type="match status" value="1"/>
</dbReference>
<keyword evidence="2 4" id="KW-0474">Menaquinone biosynthesis</keyword>
<proteinExistence type="inferred from homology"/>
<dbReference type="PANTHER" id="PTHR37167">
    <property type="entry name" value="1,4-DIHYDROXY-6-NAPHTOATE SYNTHASE"/>
    <property type="match status" value="1"/>
</dbReference>
<feature type="binding site" evidence="4">
    <location>
        <begin position="105"/>
        <end position="106"/>
    </location>
    <ligand>
        <name>substrate</name>
    </ligand>
</feature>
<dbReference type="HAMAP" id="MF_00996">
    <property type="entry name" value="MqnD"/>
    <property type="match status" value="1"/>
</dbReference>
<dbReference type="InterPro" id="IPR030869">
    <property type="entry name" value="MqnD"/>
</dbReference>
<dbReference type="GO" id="GO:0009234">
    <property type="term" value="P:menaquinone biosynthetic process"/>
    <property type="evidence" value="ECO:0007669"/>
    <property type="project" value="UniProtKB-UniRule"/>
</dbReference>